<evidence type="ECO:0000313" key="4">
    <source>
        <dbReference type="Proteomes" id="UP000002061"/>
    </source>
</evidence>
<dbReference type="STRING" id="573063.Metin_0897"/>
<dbReference type="EMBL" id="CP002009">
    <property type="protein sequence ID" value="ADG13561.1"/>
    <property type="molecule type" value="Genomic_DNA"/>
</dbReference>
<dbReference type="eggNOG" id="arCOG01723">
    <property type="taxonomic scope" value="Archaea"/>
</dbReference>
<name>D5VSK8_METIM</name>
<dbReference type="GeneID" id="9131911"/>
<reference evidence="3" key="1">
    <citation type="submission" date="2010-04" db="EMBL/GenBank/DDBJ databases">
        <title>Complete sequence of Methanocaldococcus infernus ME.</title>
        <authorList>
            <consortium name="US DOE Joint Genome Institute"/>
            <person name="Lucas S."/>
            <person name="Copeland A."/>
            <person name="Lapidus A."/>
            <person name="Cheng J.-F."/>
            <person name="Bruce D."/>
            <person name="Goodwin L."/>
            <person name="Pitluck S."/>
            <person name="Munk A.C."/>
            <person name="Detter J.C."/>
            <person name="Han C."/>
            <person name="Tapia R."/>
            <person name="Land M."/>
            <person name="Hauser L."/>
            <person name="Kyrpides N."/>
            <person name="Mikhailova N."/>
            <person name="Sieprawska-Lupa M."/>
            <person name="Whitman W.B."/>
            <person name="Woyke T."/>
        </authorList>
    </citation>
    <scope>NUCLEOTIDE SEQUENCE [LARGE SCALE GENOMIC DNA]</scope>
    <source>
        <strain evidence="3">ME</strain>
    </source>
</reference>
<evidence type="ECO:0000313" key="3">
    <source>
        <dbReference type="EMBL" id="ADG13561.1"/>
    </source>
</evidence>
<dbReference type="Proteomes" id="UP000002061">
    <property type="component" value="Chromosome"/>
</dbReference>
<protein>
    <submittedName>
        <fullName evidence="3">Adenylyl cyclase CyaB</fullName>
    </submittedName>
</protein>
<dbReference type="KEGG" id="mif:Metin_0897"/>
<accession>D5VSK8</accession>
<dbReference type="SUPFAM" id="SSF55154">
    <property type="entry name" value="CYTH-like phosphatases"/>
    <property type="match status" value="1"/>
</dbReference>
<dbReference type="PANTHER" id="PTHR21028">
    <property type="entry name" value="SI:CH211-156B7.4"/>
    <property type="match status" value="1"/>
</dbReference>
<dbReference type="InterPro" id="IPR023577">
    <property type="entry name" value="CYTH_domain"/>
</dbReference>
<evidence type="ECO:0000256" key="1">
    <source>
        <dbReference type="SAM" id="Coils"/>
    </source>
</evidence>
<dbReference type="OrthoDB" id="46040at2157"/>
<dbReference type="HOGENOM" id="CLU_105244_2_0_2"/>
<organism evidence="3 4">
    <name type="scientific">Methanocaldococcus infernus (strain DSM 11812 / JCM 15783 / ME)</name>
    <dbReference type="NCBI Taxonomy" id="573063"/>
    <lineage>
        <taxon>Archaea</taxon>
        <taxon>Methanobacteriati</taxon>
        <taxon>Methanobacteriota</taxon>
        <taxon>Methanomada group</taxon>
        <taxon>Methanococci</taxon>
        <taxon>Methanococcales</taxon>
        <taxon>Methanocaldococcaceae</taxon>
        <taxon>Methanocaldococcus</taxon>
    </lineage>
</organism>
<dbReference type="PROSITE" id="PS51707">
    <property type="entry name" value="CYTH"/>
    <property type="match status" value="1"/>
</dbReference>
<dbReference type="SMART" id="SM01118">
    <property type="entry name" value="CYTH"/>
    <property type="match status" value="1"/>
</dbReference>
<dbReference type="RefSeq" id="WP_013100307.1">
    <property type="nucleotide sequence ID" value="NC_014122.1"/>
</dbReference>
<dbReference type="Pfam" id="PF01928">
    <property type="entry name" value="CYTH"/>
    <property type="match status" value="1"/>
</dbReference>
<proteinExistence type="predicted"/>
<dbReference type="Gene3D" id="2.40.320.10">
    <property type="entry name" value="Hypothetical Protein Pfu-838710-001"/>
    <property type="match status" value="1"/>
</dbReference>
<dbReference type="InterPro" id="IPR033469">
    <property type="entry name" value="CYTH-like_dom_sf"/>
</dbReference>
<dbReference type="InterPro" id="IPR008173">
    <property type="entry name" value="Adenylyl_cyclase_CyaB"/>
</dbReference>
<feature type="domain" description="CYTH" evidence="2">
    <location>
        <begin position="1"/>
        <end position="168"/>
    </location>
</feature>
<keyword evidence="1" id="KW-0175">Coiled coil</keyword>
<feature type="coiled-coil region" evidence="1">
    <location>
        <begin position="69"/>
        <end position="96"/>
    </location>
</feature>
<gene>
    <name evidence="3" type="ordered locus">Metin_0897</name>
</gene>
<dbReference type="CDD" id="cd07890">
    <property type="entry name" value="CYTH-like_AC_IV-like"/>
    <property type="match status" value="1"/>
</dbReference>
<dbReference type="NCBIfam" id="TIGR00318">
    <property type="entry name" value="cyaB"/>
    <property type="match status" value="1"/>
</dbReference>
<dbReference type="AlphaFoldDB" id="D5VSK8"/>
<dbReference type="PANTHER" id="PTHR21028:SF2">
    <property type="entry name" value="CYTH DOMAIN-CONTAINING PROTEIN"/>
    <property type="match status" value="1"/>
</dbReference>
<keyword evidence="4" id="KW-1185">Reference proteome</keyword>
<evidence type="ECO:0000259" key="2">
    <source>
        <dbReference type="PROSITE" id="PS51707"/>
    </source>
</evidence>
<sequence length="171" mass="20113">MEIEVKAKIDDKERVVKALLSLGFTFLRKEFHEDIYFNGIDRDFKETDEALRVRDSNGKYFLTYKGPKLDKISKSREEIEVEVKDKEKMIKILEKLGFKKVRVIKKVREVYKLNDITACIDEVEGLGLFLELEKEGSLEDVEKLLNILDKLNLRNNIIRKSYLELLEEGIK</sequence>